<evidence type="ECO:0000259" key="1">
    <source>
        <dbReference type="Pfam" id="PF13290"/>
    </source>
</evidence>
<evidence type="ECO:0000313" key="2">
    <source>
        <dbReference type="EMBL" id="UYO62795.1"/>
    </source>
</evidence>
<dbReference type="Proteomes" id="UP001163550">
    <property type="component" value="Chromosome"/>
</dbReference>
<dbReference type="Pfam" id="PF13290">
    <property type="entry name" value="CHB_HEX_C_1"/>
    <property type="match status" value="1"/>
</dbReference>
<reference evidence="2" key="1">
    <citation type="submission" date="2021-11" db="EMBL/GenBank/DDBJ databases">
        <title>Isoprene-degrading acetogen.</title>
        <authorList>
            <person name="Yang Y."/>
            <person name="Jin H."/>
            <person name="Yan J."/>
        </authorList>
    </citation>
    <scope>NUCLEOTIDE SEQUENCE</scope>
    <source>
        <strain evidence="2">Berkeley</strain>
    </source>
</reference>
<accession>A0ABY6HE35</accession>
<organism evidence="2 3">
    <name type="scientific">Acetobacterium wieringae</name>
    <dbReference type="NCBI Taxonomy" id="52694"/>
    <lineage>
        <taxon>Bacteria</taxon>
        <taxon>Bacillati</taxon>
        <taxon>Bacillota</taxon>
        <taxon>Clostridia</taxon>
        <taxon>Eubacteriales</taxon>
        <taxon>Eubacteriaceae</taxon>
        <taxon>Acetobacterium</taxon>
    </lineage>
</organism>
<gene>
    <name evidence="2" type="ORF">LNN31_18830</name>
</gene>
<dbReference type="InterPro" id="IPR059177">
    <property type="entry name" value="GH29D-like_dom"/>
</dbReference>
<name>A0ABY6HE35_9FIRM</name>
<keyword evidence="3" id="KW-1185">Reference proteome</keyword>
<sequence length="282" mass="29915">MAKGKVRTGYNQKTMEHLHTGAGAFFKDFTVGTDTYEAARTGGKLLGATQGGGEFKAAAEIRNIEIDGLPGKGKGTEIIDYIDVSMAMNFIETTPEILAMALGAADIDTTTNGTYDIITGRNSFEDADYIGNITYIGTITGSEEPIIIQIFNALSTDGLNIKVEDKKEGVIPVTVYGHYEDTGEGTLDAPPYRIYYPKGSNVATPVASVKGGTYATSQTVSLSCTTVGATIYYTTNGFEPTADDTAYSTEITVAADTILKAKAIKTGMADSATMTETYRIGE</sequence>
<feature type="domain" description="GH29D-like beta-sandwich" evidence="1">
    <location>
        <begin position="210"/>
        <end position="275"/>
    </location>
</feature>
<dbReference type="RefSeq" id="WP_263992822.1">
    <property type="nucleotide sequence ID" value="NZ_CP087994.1"/>
</dbReference>
<evidence type="ECO:0000313" key="3">
    <source>
        <dbReference type="Proteomes" id="UP001163550"/>
    </source>
</evidence>
<protein>
    <submittedName>
        <fullName evidence="2">Chitobiase/beta-hexosaminidase C-terminal domain-containing protein</fullName>
    </submittedName>
</protein>
<proteinExistence type="predicted"/>
<dbReference type="EMBL" id="CP087994">
    <property type="protein sequence ID" value="UYO62795.1"/>
    <property type="molecule type" value="Genomic_DNA"/>
</dbReference>